<evidence type="ECO:0000313" key="2">
    <source>
        <dbReference type="EnsemblPlants" id="TuG1812G0300004853.01.T01.cds297806"/>
    </source>
</evidence>
<protein>
    <submittedName>
        <fullName evidence="2">Uncharacterized protein</fullName>
    </submittedName>
</protein>
<organism evidence="2 3">
    <name type="scientific">Triticum urartu</name>
    <name type="common">Red wild einkorn</name>
    <name type="synonym">Crithodium urartu</name>
    <dbReference type="NCBI Taxonomy" id="4572"/>
    <lineage>
        <taxon>Eukaryota</taxon>
        <taxon>Viridiplantae</taxon>
        <taxon>Streptophyta</taxon>
        <taxon>Embryophyta</taxon>
        <taxon>Tracheophyta</taxon>
        <taxon>Spermatophyta</taxon>
        <taxon>Magnoliopsida</taxon>
        <taxon>Liliopsida</taxon>
        <taxon>Poales</taxon>
        <taxon>Poaceae</taxon>
        <taxon>BOP clade</taxon>
        <taxon>Pooideae</taxon>
        <taxon>Triticodae</taxon>
        <taxon>Triticeae</taxon>
        <taxon>Triticinae</taxon>
        <taxon>Triticum</taxon>
    </lineage>
</organism>
<reference evidence="2" key="2">
    <citation type="submission" date="2018-03" db="EMBL/GenBank/DDBJ databases">
        <title>The Triticum urartu genome reveals the dynamic nature of wheat genome evolution.</title>
        <authorList>
            <person name="Ling H."/>
            <person name="Ma B."/>
            <person name="Shi X."/>
            <person name="Liu H."/>
            <person name="Dong L."/>
            <person name="Sun H."/>
            <person name="Cao Y."/>
            <person name="Gao Q."/>
            <person name="Zheng S."/>
            <person name="Li Y."/>
            <person name="Yu Y."/>
            <person name="Du H."/>
            <person name="Qi M."/>
            <person name="Li Y."/>
            <person name="Yu H."/>
            <person name="Cui Y."/>
            <person name="Wang N."/>
            <person name="Chen C."/>
            <person name="Wu H."/>
            <person name="Zhao Y."/>
            <person name="Zhang J."/>
            <person name="Li Y."/>
            <person name="Zhou W."/>
            <person name="Zhang B."/>
            <person name="Hu W."/>
            <person name="Eijk M."/>
            <person name="Tang J."/>
            <person name="Witsenboer H."/>
            <person name="Zhao S."/>
            <person name="Li Z."/>
            <person name="Zhang A."/>
            <person name="Wang D."/>
            <person name="Liang C."/>
        </authorList>
    </citation>
    <scope>NUCLEOTIDE SEQUENCE [LARGE SCALE GENOMIC DNA]</scope>
    <source>
        <strain evidence="2">cv. G1812</strain>
    </source>
</reference>
<reference evidence="2" key="3">
    <citation type="submission" date="2022-06" db="UniProtKB">
        <authorList>
            <consortium name="EnsemblPlants"/>
        </authorList>
    </citation>
    <scope>IDENTIFICATION</scope>
</reference>
<dbReference type="AlphaFoldDB" id="A0A8R7PWT3"/>
<sequence>MLQFVGRSILSFCKKTENFTTCFLRDKSISPDAAHSSETEGNSHTAQPSLLSPHSPHRLHSRPPPHLAAAHTQTKPSLAGADALAAPCFAVGAPTPHIW</sequence>
<dbReference type="EnsemblPlants" id="TuG1812G0300004853.01.T01">
    <property type="protein sequence ID" value="TuG1812G0300004853.01.T01.cds297806"/>
    <property type="gene ID" value="TuG1812G0300004853.01"/>
</dbReference>
<accession>A0A8R7PWT3</accession>
<dbReference type="Gramene" id="TuG1812G0300004853.01.T01">
    <property type="protein sequence ID" value="TuG1812G0300004853.01.T01.cds297806"/>
    <property type="gene ID" value="TuG1812G0300004853.01"/>
</dbReference>
<dbReference type="Proteomes" id="UP000015106">
    <property type="component" value="Chromosome 3"/>
</dbReference>
<name>A0A8R7PWT3_TRIUA</name>
<keyword evidence="3" id="KW-1185">Reference proteome</keyword>
<evidence type="ECO:0000313" key="3">
    <source>
        <dbReference type="Proteomes" id="UP000015106"/>
    </source>
</evidence>
<feature type="region of interest" description="Disordered" evidence="1">
    <location>
        <begin position="32"/>
        <end position="76"/>
    </location>
</feature>
<evidence type="ECO:0000256" key="1">
    <source>
        <dbReference type="SAM" id="MobiDB-lite"/>
    </source>
</evidence>
<reference evidence="3" key="1">
    <citation type="journal article" date="2013" name="Nature">
        <title>Draft genome of the wheat A-genome progenitor Triticum urartu.</title>
        <authorList>
            <person name="Ling H.Q."/>
            <person name="Zhao S."/>
            <person name="Liu D."/>
            <person name="Wang J."/>
            <person name="Sun H."/>
            <person name="Zhang C."/>
            <person name="Fan H."/>
            <person name="Li D."/>
            <person name="Dong L."/>
            <person name="Tao Y."/>
            <person name="Gao C."/>
            <person name="Wu H."/>
            <person name="Li Y."/>
            <person name="Cui Y."/>
            <person name="Guo X."/>
            <person name="Zheng S."/>
            <person name="Wang B."/>
            <person name="Yu K."/>
            <person name="Liang Q."/>
            <person name="Yang W."/>
            <person name="Lou X."/>
            <person name="Chen J."/>
            <person name="Feng M."/>
            <person name="Jian J."/>
            <person name="Zhang X."/>
            <person name="Luo G."/>
            <person name="Jiang Y."/>
            <person name="Liu J."/>
            <person name="Wang Z."/>
            <person name="Sha Y."/>
            <person name="Zhang B."/>
            <person name="Wu H."/>
            <person name="Tang D."/>
            <person name="Shen Q."/>
            <person name="Xue P."/>
            <person name="Zou S."/>
            <person name="Wang X."/>
            <person name="Liu X."/>
            <person name="Wang F."/>
            <person name="Yang Y."/>
            <person name="An X."/>
            <person name="Dong Z."/>
            <person name="Zhang K."/>
            <person name="Zhang X."/>
            <person name="Luo M.C."/>
            <person name="Dvorak J."/>
            <person name="Tong Y."/>
            <person name="Wang J."/>
            <person name="Yang H."/>
            <person name="Li Z."/>
            <person name="Wang D."/>
            <person name="Zhang A."/>
            <person name="Wang J."/>
        </authorList>
    </citation>
    <scope>NUCLEOTIDE SEQUENCE</scope>
    <source>
        <strain evidence="3">cv. G1812</strain>
    </source>
</reference>
<proteinExistence type="predicted"/>